<evidence type="ECO:0000313" key="3">
    <source>
        <dbReference type="EMBL" id="MBH0779577.1"/>
    </source>
</evidence>
<dbReference type="Pfam" id="PF02082">
    <property type="entry name" value="Rrf2"/>
    <property type="match status" value="1"/>
</dbReference>
<dbReference type="SUPFAM" id="SSF46785">
    <property type="entry name" value="Winged helix' DNA-binding domain"/>
    <property type="match status" value="1"/>
</dbReference>
<dbReference type="PANTHER" id="PTHR33221:SF4">
    <property type="entry name" value="HTH-TYPE TRANSCRIPTIONAL REPRESSOR NSRR"/>
    <property type="match status" value="1"/>
</dbReference>
<dbReference type="GO" id="GO:0003677">
    <property type="term" value="F:DNA binding"/>
    <property type="evidence" value="ECO:0007669"/>
    <property type="project" value="UniProtKB-KW"/>
</dbReference>
<gene>
    <name evidence="3" type="ORF">IT779_25225</name>
</gene>
<dbReference type="RefSeq" id="WP_196151882.1">
    <property type="nucleotide sequence ID" value="NZ_JADMLG010000011.1"/>
</dbReference>
<dbReference type="NCBIfam" id="TIGR00738">
    <property type="entry name" value="rrf2_super"/>
    <property type="match status" value="1"/>
</dbReference>
<dbReference type="Gene3D" id="1.10.10.10">
    <property type="entry name" value="Winged helix-like DNA-binding domain superfamily/Winged helix DNA-binding domain"/>
    <property type="match status" value="1"/>
</dbReference>
<dbReference type="PANTHER" id="PTHR33221">
    <property type="entry name" value="WINGED HELIX-TURN-HELIX TRANSCRIPTIONAL REGULATOR, RRF2 FAMILY"/>
    <property type="match status" value="1"/>
</dbReference>
<dbReference type="Proteomes" id="UP000655751">
    <property type="component" value="Unassembled WGS sequence"/>
</dbReference>
<accession>A0A931IDB7</accession>
<dbReference type="PROSITE" id="PS51197">
    <property type="entry name" value="HTH_RRF2_2"/>
    <property type="match status" value="1"/>
</dbReference>
<dbReference type="AlphaFoldDB" id="A0A931IDB7"/>
<protein>
    <submittedName>
        <fullName evidence="3">Rrf2 family transcriptional regulator</fullName>
    </submittedName>
</protein>
<dbReference type="InterPro" id="IPR000944">
    <property type="entry name" value="Tscrpt_reg_Rrf2"/>
</dbReference>
<dbReference type="EMBL" id="JADMLG010000011">
    <property type="protein sequence ID" value="MBH0779577.1"/>
    <property type="molecule type" value="Genomic_DNA"/>
</dbReference>
<evidence type="ECO:0000313" key="4">
    <source>
        <dbReference type="Proteomes" id="UP000655751"/>
    </source>
</evidence>
<proteinExistence type="predicted"/>
<dbReference type="InterPro" id="IPR036390">
    <property type="entry name" value="WH_DNA-bd_sf"/>
</dbReference>
<organism evidence="3 4">
    <name type="scientific">Nocardia bovistercoris</name>
    <dbReference type="NCBI Taxonomy" id="2785916"/>
    <lineage>
        <taxon>Bacteria</taxon>
        <taxon>Bacillati</taxon>
        <taxon>Actinomycetota</taxon>
        <taxon>Actinomycetes</taxon>
        <taxon>Mycobacteriales</taxon>
        <taxon>Nocardiaceae</taxon>
        <taxon>Nocardia</taxon>
    </lineage>
</organism>
<keyword evidence="4" id="KW-1185">Reference proteome</keyword>
<sequence length="158" mass="16959">MQLSRFTDIGLRAVMRLAVSEESQGRVTIKVIAAQVEASEQQVAKAVAKLVELGLVEAQRGRRGGLFLTPAGREIPLGRLVRELEGGRPVVDCEGTRPCPLIGGCRLRRVLADAEDAFYRELDGYTIEDLVAAPTAGLLRLLTVSTVGDGSSSERTPT</sequence>
<name>A0A931IDB7_9NOCA</name>
<dbReference type="GO" id="GO:0003700">
    <property type="term" value="F:DNA-binding transcription factor activity"/>
    <property type="evidence" value="ECO:0007669"/>
    <property type="project" value="TreeGrafter"/>
</dbReference>
<dbReference type="InterPro" id="IPR036388">
    <property type="entry name" value="WH-like_DNA-bd_sf"/>
</dbReference>
<comment type="cofactor">
    <cofactor evidence="2">
        <name>[2Fe-2S] cluster</name>
        <dbReference type="ChEBI" id="CHEBI:190135"/>
    </cofactor>
</comment>
<evidence type="ECO:0000256" key="1">
    <source>
        <dbReference type="ARBA" id="ARBA00023125"/>
    </source>
</evidence>
<evidence type="ECO:0000256" key="2">
    <source>
        <dbReference type="ARBA" id="ARBA00034078"/>
    </source>
</evidence>
<keyword evidence="1" id="KW-0238">DNA-binding</keyword>
<comment type="caution">
    <text evidence="3">The sequence shown here is derived from an EMBL/GenBank/DDBJ whole genome shotgun (WGS) entry which is preliminary data.</text>
</comment>
<reference evidence="3" key="1">
    <citation type="submission" date="2020-11" db="EMBL/GenBank/DDBJ databases">
        <title>Nocardia NEAU-351.nov., a novel actinomycete isolated from the cow dung.</title>
        <authorList>
            <person name="Zhang X."/>
        </authorList>
    </citation>
    <scope>NUCLEOTIDE SEQUENCE</scope>
    <source>
        <strain evidence="3">NEAU-351</strain>
    </source>
</reference>
<dbReference type="GO" id="GO:0005829">
    <property type="term" value="C:cytosol"/>
    <property type="evidence" value="ECO:0007669"/>
    <property type="project" value="TreeGrafter"/>
</dbReference>